<name>A0A4Y2A8Z3_ARAVE</name>
<gene>
    <name evidence="2" type="ORF">AVEN_155087_1</name>
</gene>
<protein>
    <submittedName>
        <fullName evidence="2">Uncharacterized protein</fullName>
    </submittedName>
</protein>
<comment type="caution">
    <text evidence="2">The sequence shown here is derived from an EMBL/GenBank/DDBJ whole genome shotgun (WGS) entry which is preliminary data.</text>
</comment>
<dbReference type="Proteomes" id="UP000499080">
    <property type="component" value="Unassembled WGS sequence"/>
</dbReference>
<reference evidence="2 3" key="1">
    <citation type="journal article" date="2019" name="Sci. Rep.">
        <title>Orb-weaving spider Araneus ventricosus genome elucidates the spidroin gene catalogue.</title>
        <authorList>
            <person name="Kono N."/>
            <person name="Nakamura H."/>
            <person name="Ohtoshi R."/>
            <person name="Moran D.A.P."/>
            <person name="Shinohara A."/>
            <person name="Yoshida Y."/>
            <person name="Fujiwara M."/>
            <person name="Mori M."/>
            <person name="Tomita M."/>
            <person name="Arakawa K."/>
        </authorList>
    </citation>
    <scope>NUCLEOTIDE SEQUENCE [LARGE SCALE GENOMIC DNA]</scope>
</reference>
<feature type="region of interest" description="Disordered" evidence="1">
    <location>
        <begin position="44"/>
        <end position="79"/>
    </location>
</feature>
<proteinExistence type="predicted"/>
<feature type="compositionally biased region" description="Basic and acidic residues" evidence="1">
    <location>
        <begin position="48"/>
        <end position="65"/>
    </location>
</feature>
<accession>A0A4Y2A8Z3</accession>
<evidence type="ECO:0000313" key="3">
    <source>
        <dbReference type="Proteomes" id="UP000499080"/>
    </source>
</evidence>
<dbReference type="EMBL" id="BGPR01000008">
    <property type="protein sequence ID" value="GBL75805.1"/>
    <property type="molecule type" value="Genomic_DNA"/>
</dbReference>
<keyword evidence="3" id="KW-1185">Reference proteome</keyword>
<evidence type="ECO:0000313" key="2">
    <source>
        <dbReference type="EMBL" id="GBL75805.1"/>
    </source>
</evidence>
<sequence>MLNDRGLSILDGLRLGESPYLHPFFLHLASGMERNHHQWNMPPVESTAIRDTEEKTKVEDAKPPPEHSQPLVQDFQKVD</sequence>
<evidence type="ECO:0000256" key="1">
    <source>
        <dbReference type="SAM" id="MobiDB-lite"/>
    </source>
</evidence>
<organism evidence="2 3">
    <name type="scientific">Araneus ventricosus</name>
    <name type="common">Orbweaver spider</name>
    <name type="synonym">Epeira ventricosa</name>
    <dbReference type="NCBI Taxonomy" id="182803"/>
    <lineage>
        <taxon>Eukaryota</taxon>
        <taxon>Metazoa</taxon>
        <taxon>Ecdysozoa</taxon>
        <taxon>Arthropoda</taxon>
        <taxon>Chelicerata</taxon>
        <taxon>Arachnida</taxon>
        <taxon>Araneae</taxon>
        <taxon>Araneomorphae</taxon>
        <taxon>Entelegynae</taxon>
        <taxon>Araneoidea</taxon>
        <taxon>Araneidae</taxon>
        <taxon>Araneus</taxon>
    </lineage>
</organism>
<dbReference type="OrthoDB" id="6421798at2759"/>
<dbReference type="AlphaFoldDB" id="A0A4Y2A8Z3"/>